<dbReference type="InterPro" id="IPR002300">
    <property type="entry name" value="aa-tRNA-synth_Ia"/>
</dbReference>
<evidence type="ECO:0000259" key="15">
    <source>
        <dbReference type="Pfam" id="PF10458"/>
    </source>
</evidence>
<evidence type="ECO:0000256" key="1">
    <source>
        <dbReference type="ARBA" id="ARBA00004496"/>
    </source>
</evidence>
<accession>C8WZS8</accession>
<evidence type="ECO:0000256" key="9">
    <source>
        <dbReference type="ARBA" id="ARBA00023146"/>
    </source>
</evidence>
<dbReference type="SUPFAM" id="SSF46589">
    <property type="entry name" value="tRNA-binding arm"/>
    <property type="match status" value="1"/>
</dbReference>
<feature type="short sequence motif" description="'HIGH' region" evidence="12">
    <location>
        <begin position="49"/>
        <end position="59"/>
    </location>
</feature>
<evidence type="ECO:0000313" key="16">
    <source>
        <dbReference type="EMBL" id="ACV67553.1"/>
    </source>
</evidence>
<comment type="similarity">
    <text evidence="11 12">Belongs to the class-I aminoacyl-tRNA synthetase family. ValS type 1 subfamily.</text>
</comment>
<evidence type="ECO:0000256" key="8">
    <source>
        <dbReference type="ARBA" id="ARBA00023054"/>
    </source>
</evidence>
<dbReference type="AlphaFoldDB" id="C8WZS8"/>
<dbReference type="InterPro" id="IPR001412">
    <property type="entry name" value="aa-tRNA-synth_I_CS"/>
</dbReference>
<evidence type="ECO:0000256" key="10">
    <source>
        <dbReference type="ARBA" id="ARBA00047552"/>
    </source>
</evidence>
<dbReference type="STRING" id="485915.Dret_0251"/>
<feature type="short sequence motif" description="'KMSKS' region" evidence="12">
    <location>
        <begin position="529"/>
        <end position="533"/>
    </location>
</feature>
<evidence type="ECO:0000256" key="6">
    <source>
        <dbReference type="ARBA" id="ARBA00022840"/>
    </source>
</evidence>
<keyword evidence="3 12" id="KW-0963">Cytoplasm</keyword>
<dbReference type="SUPFAM" id="SSF52374">
    <property type="entry name" value="Nucleotidylyl transferase"/>
    <property type="match status" value="1"/>
</dbReference>
<dbReference type="Gene3D" id="1.10.287.380">
    <property type="entry name" value="Valyl-tRNA synthetase, C-terminal domain"/>
    <property type="match status" value="1"/>
</dbReference>
<dbReference type="GO" id="GO:0005829">
    <property type="term" value="C:cytosol"/>
    <property type="evidence" value="ECO:0007669"/>
    <property type="project" value="TreeGrafter"/>
</dbReference>
<feature type="domain" description="Valyl-tRNA synthetase tRNA-binding arm" evidence="15">
    <location>
        <begin position="817"/>
        <end position="877"/>
    </location>
</feature>
<dbReference type="FunFam" id="1.10.287.380:FF:000001">
    <property type="entry name" value="Valine--tRNA ligase"/>
    <property type="match status" value="1"/>
</dbReference>
<dbReference type="GO" id="GO:0004832">
    <property type="term" value="F:valine-tRNA ligase activity"/>
    <property type="evidence" value="ECO:0007669"/>
    <property type="project" value="UniProtKB-UniRule"/>
</dbReference>
<dbReference type="GO" id="GO:0002161">
    <property type="term" value="F:aminoacyl-tRNA deacylase activity"/>
    <property type="evidence" value="ECO:0007669"/>
    <property type="project" value="InterPro"/>
</dbReference>
<keyword evidence="6 12" id="KW-0067">ATP-binding</keyword>
<dbReference type="GO" id="GO:0005524">
    <property type="term" value="F:ATP binding"/>
    <property type="evidence" value="ECO:0007669"/>
    <property type="project" value="UniProtKB-UniRule"/>
</dbReference>
<dbReference type="FunFam" id="1.10.730.10:FF:000014">
    <property type="entry name" value="Valine--tRNA ligase"/>
    <property type="match status" value="1"/>
</dbReference>
<dbReference type="EC" id="6.1.1.9" evidence="12"/>
<evidence type="ECO:0000256" key="5">
    <source>
        <dbReference type="ARBA" id="ARBA00022741"/>
    </source>
</evidence>
<dbReference type="CDD" id="cd07962">
    <property type="entry name" value="Anticodon_Ia_Val"/>
    <property type="match status" value="1"/>
</dbReference>
<dbReference type="InterPro" id="IPR033705">
    <property type="entry name" value="Anticodon_Ia_Val"/>
</dbReference>
<keyword evidence="8 12" id="KW-0175">Coiled coil</keyword>
<dbReference type="InterPro" id="IPR010978">
    <property type="entry name" value="tRNA-bd_arm"/>
</dbReference>
<keyword evidence="9 12" id="KW-0030">Aminoacyl-tRNA synthetase</keyword>
<evidence type="ECO:0000259" key="14">
    <source>
        <dbReference type="Pfam" id="PF08264"/>
    </source>
</evidence>
<dbReference type="GO" id="GO:0006438">
    <property type="term" value="P:valyl-tRNA aminoacylation"/>
    <property type="evidence" value="ECO:0007669"/>
    <property type="project" value="UniProtKB-UniRule"/>
</dbReference>
<dbReference type="PANTHER" id="PTHR11946">
    <property type="entry name" value="VALYL-TRNA SYNTHETASES"/>
    <property type="match status" value="1"/>
</dbReference>
<evidence type="ECO:0000256" key="7">
    <source>
        <dbReference type="ARBA" id="ARBA00022917"/>
    </source>
</evidence>
<gene>
    <name evidence="12" type="primary">valS</name>
    <name evidence="16" type="ordered locus">Dret_0251</name>
</gene>
<dbReference type="NCBIfam" id="TIGR00422">
    <property type="entry name" value="valS"/>
    <property type="match status" value="1"/>
</dbReference>
<dbReference type="InterPro" id="IPR037118">
    <property type="entry name" value="Val-tRNA_synth_C_sf"/>
</dbReference>
<keyword evidence="7 12" id="KW-0648">Protein biosynthesis</keyword>
<dbReference type="Pfam" id="PF08264">
    <property type="entry name" value="Anticodon_1"/>
    <property type="match status" value="1"/>
</dbReference>
<organism evidence="16 17">
    <name type="scientific">Desulfohalobium retbaense (strain ATCC 49708 / DSM 5692 / JCM 16813 / HR100)</name>
    <dbReference type="NCBI Taxonomy" id="485915"/>
    <lineage>
        <taxon>Bacteria</taxon>
        <taxon>Pseudomonadati</taxon>
        <taxon>Thermodesulfobacteriota</taxon>
        <taxon>Desulfovibrionia</taxon>
        <taxon>Desulfovibrionales</taxon>
        <taxon>Desulfohalobiaceae</taxon>
        <taxon>Desulfohalobium</taxon>
    </lineage>
</organism>
<dbReference type="PROSITE" id="PS00178">
    <property type="entry name" value="AA_TRNA_LIGASE_I"/>
    <property type="match status" value="1"/>
</dbReference>
<dbReference type="Gene3D" id="3.40.50.620">
    <property type="entry name" value="HUPs"/>
    <property type="match status" value="3"/>
</dbReference>
<feature type="domain" description="Methionyl/Valyl/Leucyl/Isoleucyl-tRNA synthetase anticodon-binding" evidence="14">
    <location>
        <begin position="612"/>
        <end position="757"/>
    </location>
</feature>
<dbReference type="Pfam" id="PF10458">
    <property type="entry name" value="Val_tRNA-synt_C"/>
    <property type="match status" value="1"/>
</dbReference>
<protein>
    <recommendedName>
        <fullName evidence="12">Valine--tRNA ligase</fullName>
        <ecNumber evidence="12">6.1.1.9</ecNumber>
    </recommendedName>
    <alternativeName>
        <fullName evidence="12">Valyl-tRNA synthetase</fullName>
        <shortName evidence="12">ValRS</shortName>
    </alternativeName>
</protein>
<evidence type="ECO:0000256" key="11">
    <source>
        <dbReference type="ARBA" id="ARBA00060830"/>
    </source>
</evidence>
<dbReference type="KEGG" id="drt:Dret_0251"/>
<feature type="binding site" evidence="12">
    <location>
        <position position="532"/>
    </location>
    <ligand>
        <name>ATP</name>
        <dbReference type="ChEBI" id="CHEBI:30616"/>
    </ligand>
</feature>
<dbReference type="PANTHER" id="PTHR11946:SF93">
    <property type="entry name" value="VALINE--TRNA LIGASE, CHLOROPLASTIC_MITOCHONDRIAL 2"/>
    <property type="match status" value="1"/>
</dbReference>
<keyword evidence="17" id="KW-1185">Reference proteome</keyword>
<keyword evidence="4 12" id="KW-0436">Ligase</keyword>
<dbReference type="SUPFAM" id="SSF50677">
    <property type="entry name" value="ValRS/IleRS/LeuRS editing domain"/>
    <property type="match status" value="1"/>
</dbReference>
<comment type="subunit">
    <text evidence="2 12">Monomer.</text>
</comment>
<comment type="domain">
    <text evidence="12">ValRS has two distinct active sites: one for aminoacylation and one for editing. The misactivated threonine is translocated from the active site to the editing site.</text>
</comment>
<evidence type="ECO:0000256" key="12">
    <source>
        <dbReference type="HAMAP-Rule" id="MF_02004"/>
    </source>
</evidence>
<keyword evidence="5 12" id="KW-0547">Nucleotide-binding</keyword>
<dbReference type="FunFam" id="3.40.50.620:FF:000032">
    <property type="entry name" value="Valine--tRNA ligase"/>
    <property type="match status" value="1"/>
</dbReference>
<dbReference type="InterPro" id="IPR013155">
    <property type="entry name" value="M/V/L/I-tRNA-synth_anticd-bd"/>
</dbReference>
<dbReference type="Proteomes" id="UP000001052">
    <property type="component" value="Chromosome"/>
</dbReference>
<dbReference type="SUPFAM" id="SSF47323">
    <property type="entry name" value="Anticodon-binding domain of a subclass of class I aminoacyl-tRNA synthetases"/>
    <property type="match status" value="1"/>
</dbReference>
<evidence type="ECO:0000256" key="2">
    <source>
        <dbReference type="ARBA" id="ARBA00011245"/>
    </source>
</evidence>
<comment type="domain">
    <text evidence="12">The C-terminal coiled-coil domain is crucial for aminoacylation activity.</text>
</comment>
<dbReference type="RefSeq" id="WP_015750712.1">
    <property type="nucleotide sequence ID" value="NC_013223.1"/>
</dbReference>
<dbReference type="FunFam" id="3.40.50.620:FF:000098">
    <property type="entry name" value="Valine--tRNA ligase"/>
    <property type="match status" value="1"/>
</dbReference>
<proteinExistence type="inferred from homology"/>
<name>C8WZS8_DESRD</name>
<dbReference type="Gene3D" id="1.10.730.10">
    <property type="entry name" value="Isoleucyl-tRNA Synthetase, Domain 1"/>
    <property type="match status" value="1"/>
</dbReference>
<reference evidence="16 17" key="2">
    <citation type="journal article" date="2010" name="Stand. Genomic Sci.">
        <title>Complete genome sequence of Desulfohalobium retbaense type strain (HR(100)).</title>
        <authorList>
            <person name="Spring S."/>
            <person name="Nolan M."/>
            <person name="Lapidus A."/>
            <person name="Glavina Del Rio T."/>
            <person name="Copeland A."/>
            <person name="Tice H."/>
            <person name="Cheng J.F."/>
            <person name="Lucas S."/>
            <person name="Land M."/>
            <person name="Chen F."/>
            <person name="Bruce D."/>
            <person name="Goodwin L."/>
            <person name="Pitluck S."/>
            <person name="Ivanova N."/>
            <person name="Mavromatis K."/>
            <person name="Mikhailova N."/>
            <person name="Pati A."/>
            <person name="Chen A."/>
            <person name="Palaniappan K."/>
            <person name="Hauser L."/>
            <person name="Chang Y.J."/>
            <person name="Jeffries C.D."/>
            <person name="Munk C."/>
            <person name="Kiss H."/>
            <person name="Chain P."/>
            <person name="Han C."/>
            <person name="Brettin T."/>
            <person name="Detter J.C."/>
            <person name="Schuler E."/>
            <person name="Goker M."/>
            <person name="Rohde M."/>
            <person name="Bristow J."/>
            <person name="Eisen J.A."/>
            <person name="Markowitz V."/>
            <person name="Hugenholtz P."/>
            <person name="Kyrpides N.C."/>
            <person name="Klenk H.P."/>
        </authorList>
    </citation>
    <scope>NUCLEOTIDE SEQUENCE [LARGE SCALE GENOMIC DNA]</scope>
    <source>
        <strain evidence="16 17">DSM 5692</strain>
    </source>
</reference>
<dbReference type="PRINTS" id="PR00986">
    <property type="entry name" value="TRNASYNTHVAL"/>
</dbReference>
<dbReference type="InterPro" id="IPR019499">
    <property type="entry name" value="Val-tRNA_synth_tRNA-bd"/>
</dbReference>
<dbReference type="Pfam" id="PF00133">
    <property type="entry name" value="tRNA-synt_1"/>
    <property type="match status" value="1"/>
</dbReference>
<dbReference type="InterPro" id="IPR002303">
    <property type="entry name" value="Valyl-tRNA_ligase"/>
</dbReference>
<evidence type="ECO:0000313" key="17">
    <source>
        <dbReference type="Proteomes" id="UP000001052"/>
    </source>
</evidence>
<comment type="subcellular location">
    <subcellularLocation>
        <location evidence="1 12">Cytoplasm</location>
    </subcellularLocation>
</comment>
<sequence length="886" mass="100013">MAEAHLSKGYEPKDVEDRWLDHWRENQTFSPDAELEDGQPPYSIVIPPPNVTGTLHMGHALNLTLQDILCRYNRQKGKKVLWVPGTDHAGIATQNVVEKALAQEGTTRQELGREAFVERVWQWKEEYGGKILNQIQRMGASVDWSRLRFTMDEGLSRAVREVFVQLYEDGLIYQGNYIINWCPRCHTALADLEVEYAEKEGGLYEIRYPLASGEGHLVVATTRPETMLGDTALAVHPEDERFSHLIGQTAIVPLVEREIPIIGDSYVDREFGTGCLKVTPAHDPNDFELGRSHSLDSVRVIDDAGIMTEAAGSAYAGLDRFAARKQVVRDLEAQGALASQKKYLHNVGHCYRCDTPIEPTVSKQWFVAVGPLAKRARDAVADGKTRIVPGNWDKTYFEWLDNIRDWCISRQIWWGHRIPAWTCQECGKLIVSREDPTVCPDCGHTSLHQDEDVLDTWFSSALWPFSTLGWPDETQELATFYPTSVLVTGFDILFFWVARMMMMGLHFKDEVPFHDVYIHALVRDEDGRKMSKSTGNVIDPLDMVAKYGTDALRFTLTAFAAMGRDIKLSEKRIEGYRHFMNKIWNAARFALMHLPGDMGEPEPDPSDSLVHRWILHRLEEVKQAVGAALEEYRFNDAAQELYQFVWHEVCDWYLEMVKPELYGEDEAAKNRARSVLHTVLREVLVLLHPTIPFITAEIWNSLPGVGERDLAVEPLPASRPHLEDSSVQESMEFVQEVVVSVRTIRGELNINPSLPLTTLVRTNGEQADVLRGQEEVIRFLARIDSLQVDAELEAPKGAGTAVVRGAEIFVPLEGIVDFDAELARLEKELAKLDKTLQGIQGKLANANFVNKAPAAVVDKEKAKAAELEEKKAKMVTLQQRLQVMSG</sequence>
<evidence type="ECO:0000259" key="13">
    <source>
        <dbReference type="Pfam" id="PF00133"/>
    </source>
</evidence>
<dbReference type="NCBIfam" id="NF004349">
    <property type="entry name" value="PRK05729.1"/>
    <property type="match status" value="1"/>
</dbReference>
<comment type="catalytic activity">
    <reaction evidence="10 12">
        <text>tRNA(Val) + L-valine + ATP = L-valyl-tRNA(Val) + AMP + diphosphate</text>
        <dbReference type="Rhea" id="RHEA:10704"/>
        <dbReference type="Rhea" id="RHEA-COMP:9672"/>
        <dbReference type="Rhea" id="RHEA-COMP:9708"/>
        <dbReference type="ChEBI" id="CHEBI:30616"/>
        <dbReference type="ChEBI" id="CHEBI:33019"/>
        <dbReference type="ChEBI" id="CHEBI:57762"/>
        <dbReference type="ChEBI" id="CHEBI:78442"/>
        <dbReference type="ChEBI" id="CHEBI:78537"/>
        <dbReference type="ChEBI" id="CHEBI:456215"/>
        <dbReference type="EC" id="6.1.1.9"/>
    </reaction>
</comment>
<dbReference type="InterPro" id="IPR009080">
    <property type="entry name" value="tRNAsynth_Ia_anticodon-bd"/>
</dbReference>
<dbReference type="HOGENOM" id="CLU_001493_0_2_7"/>
<evidence type="ECO:0000256" key="4">
    <source>
        <dbReference type="ARBA" id="ARBA00022598"/>
    </source>
</evidence>
<evidence type="ECO:0000256" key="3">
    <source>
        <dbReference type="ARBA" id="ARBA00022490"/>
    </source>
</evidence>
<feature type="coiled-coil region" evidence="12">
    <location>
        <begin position="815"/>
        <end position="877"/>
    </location>
</feature>
<dbReference type="Gene3D" id="3.90.740.10">
    <property type="entry name" value="Valyl/Leucyl/Isoleucyl-tRNA synthetase, editing domain"/>
    <property type="match status" value="1"/>
</dbReference>
<feature type="domain" description="Aminoacyl-tRNA synthetase class Ia" evidence="13">
    <location>
        <begin position="19"/>
        <end position="569"/>
    </location>
</feature>
<dbReference type="InterPro" id="IPR009008">
    <property type="entry name" value="Val/Leu/Ile-tRNA-synth_edit"/>
</dbReference>
<dbReference type="HAMAP" id="MF_02004">
    <property type="entry name" value="Val_tRNA_synth_type1"/>
    <property type="match status" value="1"/>
</dbReference>
<dbReference type="OrthoDB" id="9810365at2"/>
<dbReference type="InterPro" id="IPR014729">
    <property type="entry name" value="Rossmann-like_a/b/a_fold"/>
</dbReference>
<reference evidence="17" key="1">
    <citation type="submission" date="2009-09" db="EMBL/GenBank/DDBJ databases">
        <title>The complete chromosome of Desulfohalobium retbaense DSM 5692.</title>
        <authorList>
            <consortium name="US DOE Joint Genome Institute (JGI-PGF)"/>
            <person name="Lucas S."/>
            <person name="Copeland A."/>
            <person name="Lapidus A."/>
            <person name="Glavina del Rio T."/>
            <person name="Dalin E."/>
            <person name="Tice H."/>
            <person name="Bruce D."/>
            <person name="Goodwin L."/>
            <person name="Pitluck S."/>
            <person name="Kyrpides N."/>
            <person name="Mavromatis K."/>
            <person name="Ivanova N."/>
            <person name="Mikhailova N."/>
            <person name="Munk A.C."/>
            <person name="Brettin T."/>
            <person name="Detter J.C."/>
            <person name="Han C."/>
            <person name="Tapia R."/>
            <person name="Larimer F."/>
            <person name="Land M."/>
            <person name="Hauser L."/>
            <person name="Markowitz V."/>
            <person name="Cheng J.-F."/>
            <person name="Hugenholtz P."/>
            <person name="Woyke T."/>
            <person name="Wu D."/>
            <person name="Spring S."/>
            <person name="Klenk H.-P."/>
            <person name="Eisen J.A."/>
        </authorList>
    </citation>
    <scope>NUCLEOTIDE SEQUENCE [LARGE SCALE GENOMIC DNA]</scope>
    <source>
        <strain evidence="17">DSM 5692</strain>
    </source>
</reference>
<dbReference type="EMBL" id="CP001734">
    <property type="protein sequence ID" value="ACV67553.1"/>
    <property type="molecule type" value="Genomic_DNA"/>
</dbReference>
<dbReference type="CDD" id="cd00817">
    <property type="entry name" value="ValRS_core"/>
    <property type="match status" value="1"/>
</dbReference>
<dbReference type="eggNOG" id="COG0525">
    <property type="taxonomic scope" value="Bacteria"/>
</dbReference>
<comment type="function">
    <text evidence="12">Catalyzes the attachment of valine to tRNA(Val). As ValRS can inadvertently accommodate and process structurally similar amino acids such as threonine, to avoid such errors, it has a 'posttransfer' editing activity that hydrolyzes mischarged Thr-tRNA(Val) in a tRNA-dependent manner.</text>
</comment>